<comment type="similarity">
    <text evidence="9">Belongs to the metallo-beta-lactamase superfamily. RNA-metabolizing metallo-beta-lactamase-like family. Bacterial RNase J subfamily.</text>
</comment>
<feature type="binding site" evidence="12">
    <location>
        <position position="53"/>
    </location>
    <ligand>
        <name>Ca(2+)</name>
        <dbReference type="ChEBI" id="CHEBI:29108"/>
    </ligand>
</feature>
<keyword evidence="12" id="KW-0106">Calcium</keyword>
<feature type="binding site" evidence="12">
    <location>
        <position position="143"/>
    </location>
    <ligand>
        <name>Zn(2+)</name>
        <dbReference type="ChEBI" id="CHEBI:29105"/>
        <label>1</label>
        <note>catalytic</note>
    </ligand>
</feature>
<keyword evidence="3 12" id="KW-0479">Metal-binding</keyword>
<evidence type="ECO:0000313" key="14">
    <source>
        <dbReference type="EMBL" id="PIZ65334.1"/>
    </source>
</evidence>
<evidence type="ECO:0000256" key="7">
    <source>
        <dbReference type="ARBA" id="ARBA00022839"/>
    </source>
</evidence>
<accession>A0A2M7U418</accession>
<dbReference type="InterPro" id="IPR041636">
    <property type="entry name" value="RNase_J_C"/>
</dbReference>
<keyword evidence="7 9" id="KW-0269">Exonuclease</keyword>
<dbReference type="GO" id="GO:0003723">
    <property type="term" value="F:RNA binding"/>
    <property type="evidence" value="ECO:0007669"/>
    <property type="project" value="UniProtKB-UniRule"/>
</dbReference>
<keyword evidence="4 9" id="KW-0255">Endonuclease</keyword>
<feature type="binding site" evidence="12">
    <location>
        <position position="81"/>
    </location>
    <ligand>
        <name>Zn(2+)</name>
        <dbReference type="ChEBI" id="CHEBI:29105"/>
        <label>1</label>
        <note>catalytic</note>
    </ligand>
</feature>
<evidence type="ECO:0000256" key="8">
    <source>
        <dbReference type="ARBA" id="ARBA00022884"/>
    </source>
</evidence>
<evidence type="ECO:0000313" key="15">
    <source>
        <dbReference type="Proteomes" id="UP000230027"/>
    </source>
</evidence>
<comment type="subunit">
    <text evidence="9">Homodimer, may be a subunit of the RNA degradosome.</text>
</comment>
<feature type="binding site" evidence="12">
    <location>
        <position position="446"/>
    </location>
    <ligand>
        <name>Ca(2+)</name>
        <dbReference type="ChEBI" id="CHEBI:29108"/>
    </ligand>
</feature>
<dbReference type="GO" id="GO:0006364">
    <property type="term" value="P:rRNA processing"/>
    <property type="evidence" value="ECO:0007669"/>
    <property type="project" value="UniProtKB-UniRule"/>
</dbReference>
<comment type="subcellular location">
    <subcellularLocation>
        <location evidence="9">Cytoplasm</location>
    </subcellularLocation>
</comment>
<sequence length="556" mass="62697">MNDYKVRFIPLGGVIGVTKNMYVYELYKGEELQDIIIVDCGMGFPDAHEFGIDLIIPDISYLKDKLDKIRAILISHGHEDHIGALPFYYEQLGKPPVIATKLAKMFIQNKFKELETKIDIRDVEFRKWLKFGEFEVRFIHMTHSIPDATHIVIKTPIGQLYHGPDFKFDLTPPYTKHPDFHEITQAGEDGVLCLLSDVLGSERPGMTASESTVGQTFEDEMRSTKGKFIMTTFSSNISRIRQCVDAAIKFNRKIIFLGRSMRQNTTMASDLGYMKIPTALIGKEQEIMKEIPNKLCIIVAGSQGQYGSALSKLASGSNRFMKVEHGDKIVFSSDPIPGNEREVYSVIEELSLQGADVVYPDIKDQLHASGHGSQEDLKLLVRFTNPKYLMPIGGTLRHQIQYERLMKTLGYESKDLFLLNEGDTVWFTRGKMIKGEHVETKNIYVDAYGVGDIGNVVLRDRQTLSSDGMVVSVIVIDNAGQMVVKPRFFSRGFVFEKKEDKLFDEAGTSIEKSLNKESGAILDLTKAKRKVGSELESFFYKSTGRKPLVLVDVIQV</sequence>
<name>A0A2M7U418_9BACT</name>
<evidence type="ECO:0000256" key="3">
    <source>
        <dbReference type="ARBA" id="ARBA00022723"/>
    </source>
</evidence>
<dbReference type="SUPFAM" id="SSF56281">
    <property type="entry name" value="Metallo-hydrolase/oxidoreductase"/>
    <property type="match status" value="1"/>
</dbReference>
<feature type="active site" description="Proton donor" evidence="10">
    <location>
        <position position="197"/>
    </location>
</feature>
<evidence type="ECO:0000256" key="12">
    <source>
        <dbReference type="PIRSR" id="PIRSR004803-3"/>
    </source>
</evidence>
<comment type="cofactor">
    <cofactor evidence="12">
        <name>Ca(2+)</name>
        <dbReference type="ChEBI" id="CHEBI:29108"/>
    </cofactor>
    <text evidence="12">Binds 1 Ca(2+) cation per subunit. Seen in 1 crystal structure, it is not clear if it is physiologically important.</text>
</comment>
<dbReference type="Gene3D" id="3.10.20.580">
    <property type="match status" value="1"/>
</dbReference>
<evidence type="ECO:0000256" key="1">
    <source>
        <dbReference type="ARBA" id="ARBA00022490"/>
    </source>
</evidence>
<evidence type="ECO:0000256" key="5">
    <source>
        <dbReference type="ARBA" id="ARBA00022801"/>
    </source>
</evidence>
<comment type="function">
    <text evidence="9">An RNase that has 5'-3' exonuclease and possibly endonuclease activity. Involved in maturation of rRNA and in some organisms also mRNA maturation and/or decay.</text>
</comment>
<dbReference type="SMART" id="SM00849">
    <property type="entry name" value="Lactamase_B"/>
    <property type="match status" value="1"/>
</dbReference>
<dbReference type="GO" id="GO:0005737">
    <property type="term" value="C:cytoplasm"/>
    <property type="evidence" value="ECO:0007669"/>
    <property type="project" value="UniProtKB-SubCell"/>
</dbReference>
<dbReference type="InterPro" id="IPR030854">
    <property type="entry name" value="RNase_J_bac"/>
</dbReference>
<keyword evidence="2 9" id="KW-0540">Nuclease</keyword>
<feature type="binding site" evidence="11">
    <location>
        <begin position="234"/>
        <end position="236"/>
    </location>
    <ligand>
        <name>substrate</name>
    </ligand>
</feature>
<feature type="domain" description="Metallo-beta-lactamase" evidence="13">
    <location>
        <begin position="18"/>
        <end position="217"/>
    </location>
</feature>
<dbReference type="InterPro" id="IPR055132">
    <property type="entry name" value="RNase_J_b_CASP"/>
</dbReference>
<comment type="cofactor">
    <cofactor evidence="12">
        <name>Zn(2+)</name>
        <dbReference type="ChEBI" id="CHEBI:29105"/>
    </cofactor>
    <text evidence="12">Binds 2 Zn(2+) ions per subunit. It is not clear if Zn(2+) or Mg(2+) is physiologically important.</text>
</comment>
<dbReference type="PANTHER" id="PTHR43694">
    <property type="entry name" value="RIBONUCLEASE J"/>
    <property type="match status" value="1"/>
</dbReference>
<feature type="active site" description="Proton acceptor" evidence="10">
    <location>
        <position position="371"/>
    </location>
</feature>
<keyword evidence="9" id="KW-0698">rRNA processing</keyword>
<comment type="caution">
    <text evidence="14">The sequence shown here is derived from an EMBL/GenBank/DDBJ whole genome shotgun (WGS) entry which is preliminary data.</text>
</comment>
<dbReference type="InterPro" id="IPR036866">
    <property type="entry name" value="RibonucZ/Hydroxyglut_hydro"/>
</dbReference>
<dbReference type="GO" id="GO:0004534">
    <property type="term" value="F:5'-3' RNA exonuclease activity"/>
    <property type="evidence" value="ECO:0007669"/>
    <property type="project" value="UniProtKB-UniRule"/>
</dbReference>
<evidence type="ECO:0000259" key="13">
    <source>
        <dbReference type="SMART" id="SM00849"/>
    </source>
</evidence>
<dbReference type="Proteomes" id="UP000230027">
    <property type="component" value="Unassembled WGS sequence"/>
</dbReference>
<dbReference type="NCBIfam" id="TIGR00649">
    <property type="entry name" value="MG423"/>
    <property type="match status" value="1"/>
</dbReference>
<evidence type="ECO:0000256" key="4">
    <source>
        <dbReference type="ARBA" id="ARBA00022759"/>
    </source>
</evidence>
<evidence type="ECO:0000256" key="6">
    <source>
        <dbReference type="ARBA" id="ARBA00022833"/>
    </source>
</evidence>
<dbReference type="GO" id="GO:0004521">
    <property type="term" value="F:RNA endonuclease activity"/>
    <property type="evidence" value="ECO:0007669"/>
    <property type="project" value="UniProtKB-UniRule"/>
</dbReference>
<dbReference type="InterPro" id="IPR001279">
    <property type="entry name" value="Metallo-B-lactamas"/>
</dbReference>
<dbReference type="AlphaFoldDB" id="A0A2M7U418"/>
<keyword evidence="6 12" id="KW-0862">Zinc</keyword>
<dbReference type="Gene3D" id="3.40.50.10710">
    <property type="entry name" value="Metallo-hydrolase/oxidoreductase"/>
    <property type="match status" value="1"/>
</dbReference>
<dbReference type="GO" id="GO:0008270">
    <property type="term" value="F:zinc ion binding"/>
    <property type="evidence" value="ECO:0007669"/>
    <property type="project" value="InterPro"/>
</dbReference>
<evidence type="ECO:0000256" key="9">
    <source>
        <dbReference type="HAMAP-Rule" id="MF_01491"/>
    </source>
</evidence>
<dbReference type="Pfam" id="PF07521">
    <property type="entry name" value="RMMBL"/>
    <property type="match status" value="1"/>
</dbReference>
<dbReference type="Pfam" id="PF00753">
    <property type="entry name" value="Lactamase_B"/>
    <property type="match status" value="1"/>
</dbReference>
<dbReference type="PIRSF" id="PIRSF004803">
    <property type="entry name" value="RnjA"/>
    <property type="match status" value="1"/>
</dbReference>
<feature type="binding site" evidence="12">
    <location>
        <position position="78"/>
    </location>
    <ligand>
        <name>Zn(2+)</name>
        <dbReference type="ChEBI" id="CHEBI:29105"/>
        <label>2</label>
        <note>catalytic</note>
    </ligand>
</feature>
<feature type="binding site" evidence="12">
    <location>
        <position position="76"/>
    </location>
    <ligand>
        <name>Zn(2+)</name>
        <dbReference type="ChEBI" id="CHEBI:29105"/>
        <label>1</label>
        <note>catalytic</note>
    </ligand>
</feature>
<evidence type="ECO:0000256" key="2">
    <source>
        <dbReference type="ARBA" id="ARBA00022722"/>
    </source>
</evidence>
<dbReference type="InterPro" id="IPR004613">
    <property type="entry name" value="RNase_J"/>
</dbReference>
<keyword evidence="1 9" id="KW-0963">Cytoplasm</keyword>
<evidence type="ECO:0000256" key="10">
    <source>
        <dbReference type="PIRSR" id="PIRSR004803-1"/>
    </source>
</evidence>
<evidence type="ECO:0000256" key="11">
    <source>
        <dbReference type="PIRSR" id="PIRSR004803-2"/>
    </source>
</evidence>
<dbReference type="HAMAP" id="MF_01491">
    <property type="entry name" value="RNase_J_bact"/>
    <property type="match status" value="1"/>
</dbReference>
<dbReference type="Gene3D" id="3.60.15.10">
    <property type="entry name" value="Ribonuclease Z/Hydroxyacylglutathione hydrolase-like"/>
    <property type="match status" value="1"/>
</dbReference>
<keyword evidence="5 9" id="KW-0378">Hydrolase</keyword>
<reference evidence="15" key="1">
    <citation type="submission" date="2017-09" db="EMBL/GenBank/DDBJ databases">
        <title>Depth-based differentiation of microbial function through sediment-hosted aquifers and enrichment of novel symbionts in the deep terrestrial subsurface.</title>
        <authorList>
            <person name="Probst A.J."/>
            <person name="Ladd B."/>
            <person name="Jarett J.K."/>
            <person name="Geller-Mcgrath D.E."/>
            <person name="Sieber C.M.K."/>
            <person name="Emerson J.B."/>
            <person name="Anantharaman K."/>
            <person name="Thomas B.C."/>
            <person name="Malmstrom R."/>
            <person name="Stieglmeier M."/>
            <person name="Klingl A."/>
            <person name="Woyke T."/>
            <person name="Ryan C.M."/>
            <person name="Banfield J.F."/>
        </authorList>
    </citation>
    <scope>NUCLEOTIDE SEQUENCE [LARGE SCALE GENOMIC DNA]</scope>
</reference>
<feature type="binding site" evidence="9 11">
    <location>
        <begin position="367"/>
        <end position="371"/>
    </location>
    <ligand>
        <name>substrate</name>
    </ligand>
</feature>
<dbReference type="CDD" id="cd07714">
    <property type="entry name" value="RNaseJ_MBL-fold"/>
    <property type="match status" value="1"/>
</dbReference>
<feature type="binding site" evidence="12">
    <location>
        <position position="80"/>
    </location>
    <ligand>
        <name>Zn(2+)</name>
        <dbReference type="ChEBI" id="CHEBI:29105"/>
        <label>1</label>
        <note>catalytic</note>
    </ligand>
</feature>
<organism evidence="14 15">
    <name type="scientific">Candidatus Roizmanbacteria bacterium CG_4_10_14_0_2_um_filter_36_9</name>
    <dbReference type="NCBI Taxonomy" id="1974823"/>
    <lineage>
        <taxon>Bacteria</taxon>
        <taxon>Candidatus Roizmaniibacteriota</taxon>
    </lineage>
</organism>
<dbReference type="Pfam" id="PF22505">
    <property type="entry name" value="RNase_J_b_CASP"/>
    <property type="match status" value="1"/>
</dbReference>
<dbReference type="EC" id="3.1.-.-" evidence="9"/>
<dbReference type="InterPro" id="IPR011108">
    <property type="entry name" value="RMMBL"/>
</dbReference>
<dbReference type="PANTHER" id="PTHR43694:SF1">
    <property type="entry name" value="RIBONUCLEASE J"/>
    <property type="match status" value="1"/>
</dbReference>
<dbReference type="InterPro" id="IPR042173">
    <property type="entry name" value="RNase_J_2"/>
</dbReference>
<feature type="binding site" evidence="12">
    <location>
        <position position="165"/>
    </location>
    <ligand>
        <name>Zn(2+)</name>
        <dbReference type="ChEBI" id="CHEBI:29105"/>
        <label>1</label>
        <note>catalytic</note>
    </ligand>
</feature>
<dbReference type="Pfam" id="PF17770">
    <property type="entry name" value="RNase_J_C"/>
    <property type="match status" value="1"/>
</dbReference>
<gene>
    <name evidence="9" type="primary">rnj</name>
    <name evidence="14" type="ORF">COY14_02580</name>
</gene>
<feature type="binding site" evidence="12">
    <location>
        <position position="51"/>
    </location>
    <ligand>
        <name>Ca(2+)</name>
        <dbReference type="ChEBI" id="CHEBI:29108"/>
    </ligand>
</feature>
<keyword evidence="8 9" id="KW-0694">RNA-binding</keyword>
<dbReference type="EMBL" id="PFOD01000052">
    <property type="protein sequence ID" value="PIZ65334.1"/>
    <property type="molecule type" value="Genomic_DNA"/>
</dbReference>
<protein>
    <recommendedName>
        <fullName evidence="9">Ribonuclease J</fullName>
        <shortName evidence="9">RNase J</shortName>
        <ecNumber evidence="9">3.1.-.-</ecNumber>
    </recommendedName>
</protein>
<proteinExistence type="inferred from homology"/>